<dbReference type="SUPFAM" id="SSF143011">
    <property type="entry name" value="RelE-like"/>
    <property type="match status" value="1"/>
</dbReference>
<dbReference type="EMBL" id="JBBWYZ010000014">
    <property type="protein sequence ID" value="MEK9513477.1"/>
    <property type="molecule type" value="Genomic_DNA"/>
</dbReference>
<dbReference type="Gene3D" id="3.30.2310.20">
    <property type="entry name" value="RelE-like"/>
    <property type="match status" value="1"/>
</dbReference>
<dbReference type="InterPro" id="IPR035093">
    <property type="entry name" value="RelE/ParE_toxin_dom_sf"/>
</dbReference>
<name>A0ABU9EPZ5_LIMFS</name>
<evidence type="ECO:0000313" key="1">
    <source>
        <dbReference type="EMBL" id="MEK9513477.1"/>
    </source>
</evidence>
<sequence length="104" mass="12086">MPYQVIISPTAADQIRELTARQRSMVLEGISQQLTSQPTVETRNRKLMRPNPLASWELRIGQLRVYYDVEEEPEAIVEILAVGIKDRNQVRFGDRLWEETDEDS</sequence>
<organism evidence="1 2">
    <name type="scientific">Limnospira fusiformis PMC 851.14</name>
    <dbReference type="NCBI Taxonomy" id="2219512"/>
    <lineage>
        <taxon>Bacteria</taxon>
        <taxon>Bacillati</taxon>
        <taxon>Cyanobacteriota</taxon>
        <taxon>Cyanophyceae</taxon>
        <taxon>Oscillatoriophycideae</taxon>
        <taxon>Oscillatoriales</taxon>
        <taxon>Sirenicapillariaceae</taxon>
        <taxon>Limnospira</taxon>
    </lineage>
</organism>
<keyword evidence="2" id="KW-1185">Reference proteome</keyword>
<comment type="caution">
    <text evidence="1">The sequence shown here is derived from an EMBL/GenBank/DDBJ whole genome shotgun (WGS) entry which is preliminary data.</text>
</comment>
<evidence type="ECO:0000313" key="2">
    <source>
        <dbReference type="Proteomes" id="UP001387447"/>
    </source>
</evidence>
<gene>
    <name evidence="1" type="ORF">AAEJ74_17815</name>
</gene>
<proteinExistence type="predicted"/>
<accession>A0ABU9EPZ5</accession>
<protein>
    <submittedName>
        <fullName evidence="1">Type II toxin-antitoxin system RelE/ParE family toxin</fullName>
    </submittedName>
</protein>
<dbReference type="RefSeq" id="WP_006669406.1">
    <property type="nucleotide sequence ID" value="NZ_JBBWYZ010000014.1"/>
</dbReference>
<dbReference type="Proteomes" id="UP001387447">
    <property type="component" value="Unassembled WGS sequence"/>
</dbReference>
<reference evidence="1 2" key="1">
    <citation type="journal article" date="2024" name="Front. Microbiol.">
        <title>Transcriptomic insights into the dominance of two phototrophs throughout the water column of a tropical hypersaline-alkaline crater lake (Dziani Dzaha, Mayotte).</title>
        <authorList>
            <person name="Duperron S."/>
            <person name="Halary S."/>
            <person name="Bouly J.-P."/>
            <person name="Roussel T."/>
            <person name="Hugoni M."/>
            <person name="Bruto M."/>
            <person name="Oger P."/>
            <person name="Duval C."/>
            <person name="Woo A."/>
            <person name="Jezequiel D."/>
            <person name="Ader M."/>
            <person name="Leboulanger C."/>
            <person name="Agogue H."/>
            <person name="Grossi V."/>
            <person name="Trousselier M."/>
            <person name="Bernard C."/>
        </authorList>
    </citation>
    <scope>NUCLEOTIDE SEQUENCE [LARGE SCALE GENOMIC DNA]</scope>
    <source>
        <strain evidence="1 2">PMC 851.14</strain>
    </source>
</reference>